<organism evidence="3 4">
    <name type="scientific">Brumicola pallidula DSM 14239 = ACAM 615</name>
    <dbReference type="NCBI Taxonomy" id="1121922"/>
    <lineage>
        <taxon>Bacteria</taxon>
        <taxon>Pseudomonadati</taxon>
        <taxon>Pseudomonadota</taxon>
        <taxon>Gammaproteobacteria</taxon>
        <taxon>Alteromonadales</taxon>
        <taxon>Alteromonadaceae</taxon>
        <taxon>Brumicola</taxon>
    </lineage>
</organism>
<feature type="region of interest" description="Disordered" evidence="1">
    <location>
        <begin position="159"/>
        <end position="184"/>
    </location>
</feature>
<feature type="domain" description="Flagellar hook-length control protein-like C-terminal" evidence="2">
    <location>
        <begin position="622"/>
        <end position="703"/>
    </location>
</feature>
<feature type="compositionally biased region" description="Basic and acidic residues" evidence="1">
    <location>
        <begin position="163"/>
        <end position="182"/>
    </location>
</feature>
<accession>K6ZDX2</accession>
<protein>
    <submittedName>
        <fullName evidence="3">Flagellar hook-length control protein FliK</fullName>
    </submittedName>
</protein>
<dbReference type="EMBL" id="BAEQ01000007">
    <property type="protein sequence ID" value="GAC27148.1"/>
    <property type="molecule type" value="Genomic_DNA"/>
</dbReference>
<gene>
    <name evidence="3" type="primary">fliK</name>
    <name evidence="3" type="ORF">GPAL_0267</name>
</gene>
<feature type="region of interest" description="Disordered" evidence="1">
    <location>
        <begin position="691"/>
        <end position="749"/>
    </location>
</feature>
<feature type="compositionally biased region" description="Polar residues" evidence="1">
    <location>
        <begin position="692"/>
        <end position="709"/>
    </location>
</feature>
<feature type="compositionally biased region" description="Low complexity" evidence="1">
    <location>
        <begin position="24"/>
        <end position="35"/>
    </location>
</feature>
<feature type="compositionally biased region" description="Polar residues" evidence="1">
    <location>
        <begin position="36"/>
        <end position="62"/>
    </location>
</feature>
<feature type="compositionally biased region" description="Basic and acidic residues" evidence="1">
    <location>
        <begin position="94"/>
        <end position="110"/>
    </location>
</feature>
<sequence>MQQFATTQTSIAANKLPFEDVKLSSSVPRDTSSSSFDRSAQNRSAQNGSAQNGSAQNGSAQKSAFEEALARQEQSSSTAAQNVRNDKNNVSQRVADDARKNEAKEARQDSVARASEQNSTNQRNRDVAETRAATNDAQQNEYAQQKEYAQQNNKIANVNAKPTNDEVKEQQQVDSSGSKDDTEITLSAISDEKIPAKKITDDFDWVAFVNQVKDLSASSDSIPNDLYIEDKSSAIDIFAQTMASLNSDNNAVVTTKPVDADILNAGADPEFLEINLTQEELATLINAAGGDPDDPASLNSEEMAALDDAIAKLLNQLVKSEDSDTSVKAEPEAAGIANDADLLKDLLQAATIDTSDEQKVPTKSEVELEQANKPMDKVILTQGIKEAEIAEVDFTTEKSDEYLVPKPLESIDSKAGFLADVDAEVVNATLSQAAKPVVDNSNKPDESSLFVPVDKVSTKKQAKLLAKLSPEAQSSAIDNIATRVESAISELKTEGKSTEFIAALQSGVKEMKEQLKQGREPGIDLKSLVTDALAAVDVKVSGNTEVALDKQLNQVTNMLAAAASLSQSNQQQNYLNTGLSEVQGIKEVAQQQIESTRLVQQTTTNDKGINMFKPEGQQQLTEKVRWMVNSRNISAEIRLDPPDLGGMNIKVNLSGDSASVSFVVQSQHARDALDQAVPRLREMLEEHGIELGQSSVQQESSGTDGQAEQGSLANSSNDSDNLAQQSQDGIQDTNKDGFADDNGAIEQHISGGRIGGIDYYA</sequence>
<dbReference type="InterPro" id="IPR052563">
    <property type="entry name" value="FliK"/>
</dbReference>
<dbReference type="Proteomes" id="UP000006251">
    <property type="component" value="Unassembled WGS sequence"/>
</dbReference>
<keyword evidence="3" id="KW-0969">Cilium</keyword>
<feature type="compositionally biased region" description="Polar residues" evidence="1">
    <location>
        <begin position="1"/>
        <end position="12"/>
    </location>
</feature>
<name>K6ZDX2_9ALTE</name>
<dbReference type="AlphaFoldDB" id="K6ZDX2"/>
<dbReference type="CDD" id="cd17470">
    <property type="entry name" value="T3SS_Flik_C"/>
    <property type="match status" value="1"/>
</dbReference>
<dbReference type="PANTHER" id="PTHR37533:SF2">
    <property type="entry name" value="FLAGELLAR HOOK-LENGTH CONTROL PROTEIN"/>
    <property type="match status" value="1"/>
</dbReference>
<feature type="compositionally biased region" description="Low complexity" evidence="1">
    <location>
        <begin position="711"/>
        <end position="728"/>
    </location>
</feature>
<evidence type="ECO:0000313" key="4">
    <source>
        <dbReference type="Proteomes" id="UP000006251"/>
    </source>
</evidence>
<proteinExistence type="predicted"/>
<evidence type="ECO:0000256" key="1">
    <source>
        <dbReference type="SAM" id="MobiDB-lite"/>
    </source>
</evidence>
<evidence type="ECO:0000259" key="2">
    <source>
        <dbReference type="Pfam" id="PF02120"/>
    </source>
</evidence>
<keyword evidence="4" id="KW-1185">Reference proteome</keyword>
<feature type="region of interest" description="Disordered" evidence="1">
    <location>
        <begin position="1"/>
        <end position="133"/>
    </location>
</feature>
<evidence type="ECO:0000313" key="3">
    <source>
        <dbReference type="EMBL" id="GAC27148.1"/>
    </source>
</evidence>
<dbReference type="InterPro" id="IPR038610">
    <property type="entry name" value="FliK-like_C_sf"/>
</dbReference>
<keyword evidence="3" id="KW-0282">Flagellum</keyword>
<dbReference type="Pfam" id="PF02120">
    <property type="entry name" value="Flg_hook"/>
    <property type="match status" value="1"/>
</dbReference>
<dbReference type="InterPro" id="IPR021136">
    <property type="entry name" value="Flagellar_hook_control-like_C"/>
</dbReference>
<dbReference type="RefSeq" id="WP_006008448.1">
    <property type="nucleotide sequence ID" value="NZ_AUAV01000022.1"/>
</dbReference>
<keyword evidence="3" id="KW-0966">Cell projection</keyword>
<comment type="caution">
    <text evidence="3">The sequence shown here is derived from an EMBL/GenBank/DDBJ whole genome shotgun (WGS) entry which is preliminary data.</text>
</comment>
<reference evidence="4" key="1">
    <citation type="journal article" date="2014" name="Environ. Microbiol.">
        <title>Comparative genomics of the marine bacterial genus Glaciecola reveals the high degree of genomic diversity and genomic characteristic for cold adaptation.</title>
        <authorList>
            <person name="Qin Q.L."/>
            <person name="Xie B.B."/>
            <person name="Yu Y."/>
            <person name="Shu Y.L."/>
            <person name="Rong J.C."/>
            <person name="Zhang Y.J."/>
            <person name="Zhao D.L."/>
            <person name="Chen X.L."/>
            <person name="Zhang X.Y."/>
            <person name="Chen B."/>
            <person name="Zhou B.C."/>
            <person name="Zhang Y.Z."/>
        </authorList>
    </citation>
    <scope>NUCLEOTIDE SEQUENCE [LARGE SCALE GENOMIC DNA]</scope>
    <source>
        <strain evidence="4">ACAM 615</strain>
    </source>
</reference>
<dbReference type="OrthoDB" id="1792985at2"/>
<feature type="compositionally biased region" description="Polar residues" evidence="1">
    <location>
        <begin position="72"/>
        <end position="92"/>
    </location>
</feature>
<dbReference type="PANTHER" id="PTHR37533">
    <property type="entry name" value="FLAGELLAR HOOK-LENGTH CONTROL PROTEIN"/>
    <property type="match status" value="1"/>
</dbReference>
<dbReference type="STRING" id="1121922.GCA_000428905_03411"/>
<dbReference type="Gene3D" id="3.30.750.140">
    <property type="match status" value="1"/>
</dbReference>